<keyword evidence="1" id="KW-0732">Signal</keyword>
<name>A0A545VUQ0_9HYPO</name>
<evidence type="ECO:0008006" key="4">
    <source>
        <dbReference type="Google" id="ProtNLM"/>
    </source>
</evidence>
<reference evidence="2 3" key="1">
    <citation type="journal article" date="2019" name="Appl. Microbiol. Biotechnol.">
        <title>Genome sequence of Isaria javanica and comparative genome analysis insights into family S53 peptidase evolution in fungal entomopathogens.</title>
        <authorList>
            <person name="Lin R."/>
            <person name="Zhang X."/>
            <person name="Xin B."/>
            <person name="Zou M."/>
            <person name="Gao Y."/>
            <person name="Qin F."/>
            <person name="Hu Q."/>
            <person name="Xie B."/>
            <person name="Cheng X."/>
        </authorList>
    </citation>
    <scope>NUCLEOTIDE SEQUENCE [LARGE SCALE GENOMIC DNA]</scope>
    <source>
        <strain evidence="2 3">IJ1G</strain>
    </source>
</reference>
<organism evidence="2 3">
    <name type="scientific">Cordyceps javanica</name>
    <dbReference type="NCBI Taxonomy" id="43265"/>
    <lineage>
        <taxon>Eukaryota</taxon>
        <taxon>Fungi</taxon>
        <taxon>Dikarya</taxon>
        <taxon>Ascomycota</taxon>
        <taxon>Pezizomycotina</taxon>
        <taxon>Sordariomycetes</taxon>
        <taxon>Hypocreomycetidae</taxon>
        <taxon>Hypocreales</taxon>
        <taxon>Cordycipitaceae</taxon>
        <taxon>Cordyceps</taxon>
    </lineage>
</organism>
<feature type="chain" id="PRO_5022151762" description="Secreted protein" evidence="1">
    <location>
        <begin position="19"/>
        <end position="121"/>
    </location>
</feature>
<evidence type="ECO:0000256" key="1">
    <source>
        <dbReference type="SAM" id="SignalP"/>
    </source>
</evidence>
<feature type="signal peptide" evidence="1">
    <location>
        <begin position="1"/>
        <end position="18"/>
    </location>
</feature>
<keyword evidence="3" id="KW-1185">Reference proteome</keyword>
<gene>
    <name evidence="2" type="ORF">IF1G_07761</name>
</gene>
<sequence length="121" mass="13914">MRLSVCFVGAQLLSLASAWSVYLHKYGCNEAPTEGRLITDQANNDRECLRLPEDLVDYPSFNFVRPMGRCRFSFSTSADNCHDKAYTNTYDANYERGCFRVKQEWQFLTVVGCNHNEIPNN</sequence>
<accession>A0A545VUQ0</accession>
<dbReference type="OrthoDB" id="10332559at2759"/>
<dbReference type="AlphaFoldDB" id="A0A545VUQ0"/>
<dbReference type="EMBL" id="SPUK01000012">
    <property type="protein sequence ID" value="TQV93183.1"/>
    <property type="molecule type" value="Genomic_DNA"/>
</dbReference>
<evidence type="ECO:0000313" key="3">
    <source>
        <dbReference type="Proteomes" id="UP000315783"/>
    </source>
</evidence>
<protein>
    <recommendedName>
        <fullName evidence="4">Secreted protein</fullName>
    </recommendedName>
</protein>
<dbReference type="Proteomes" id="UP000315783">
    <property type="component" value="Unassembled WGS sequence"/>
</dbReference>
<comment type="caution">
    <text evidence="2">The sequence shown here is derived from an EMBL/GenBank/DDBJ whole genome shotgun (WGS) entry which is preliminary data.</text>
</comment>
<evidence type="ECO:0000313" key="2">
    <source>
        <dbReference type="EMBL" id="TQV93183.1"/>
    </source>
</evidence>
<proteinExistence type="predicted"/>